<reference evidence="4" key="1">
    <citation type="submission" date="2022-11" db="EMBL/GenBank/DDBJ databases">
        <authorList>
            <person name="Morgan W.R."/>
            <person name="Tartar A."/>
        </authorList>
    </citation>
    <scope>NUCLEOTIDE SEQUENCE</scope>
    <source>
        <strain evidence="4">ARSEF 373</strain>
    </source>
</reference>
<reference evidence="4" key="2">
    <citation type="journal article" date="2023" name="Microbiol Resour">
        <title>Decontamination and Annotation of the Draft Genome Sequence of the Oomycete Lagenidium giganteum ARSEF 373.</title>
        <authorList>
            <person name="Morgan W.R."/>
            <person name="Tartar A."/>
        </authorList>
    </citation>
    <scope>NUCLEOTIDE SEQUENCE</scope>
    <source>
        <strain evidence="4">ARSEF 373</strain>
    </source>
</reference>
<evidence type="ECO:0000313" key="4">
    <source>
        <dbReference type="EMBL" id="DBA04792.1"/>
    </source>
</evidence>
<feature type="region of interest" description="Disordered" evidence="1">
    <location>
        <begin position="190"/>
        <end position="272"/>
    </location>
</feature>
<dbReference type="CDD" id="cd10567">
    <property type="entry name" value="SWIB-MDM2_like"/>
    <property type="match status" value="2"/>
</dbReference>
<dbReference type="AlphaFoldDB" id="A0AAV2ZDL1"/>
<feature type="compositionally biased region" description="Basic and acidic residues" evidence="1">
    <location>
        <begin position="343"/>
        <end position="354"/>
    </location>
</feature>
<feature type="domain" description="DM2" evidence="2">
    <location>
        <begin position="115"/>
        <end position="192"/>
    </location>
</feature>
<dbReference type="Pfam" id="PF02201">
    <property type="entry name" value="SWIB"/>
    <property type="match status" value="2"/>
</dbReference>
<dbReference type="Pfam" id="PF08766">
    <property type="entry name" value="DEK_C"/>
    <property type="match status" value="1"/>
</dbReference>
<feature type="region of interest" description="Disordered" evidence="1">
    <location>
        <begin position="335"/>
        <end position="354"/>
    </location>
</feature>
<name>A0AAV2ZDL1_9STRA</name>
<accession>A0AAV2ZDL1</accession>
<organism evidence="4 5">
    <name type="scientific">Lagenidium giganteum</name>
    <dbReference type="NCBI Taxonomy" id="4803"/>
    <lineage>
        <taxon>Eukaryota</taxon>
        <taxon>Sar</taxon>
        <taxon>Stramenopiles</taxon>
        <taxon>Oomycota</taxon>
        <taxon>Peronosporomycetes</taxon>
        <taxon>Pythiales</taxon>
        <taxon>Pythiaceae</taxon>
    </lineage>
</organism>
<feature type="compositionally biased region" description="Acidic residues" evidence="1">
    <location>
        <begin position="59"/>
        <end position="86"/>
    </location>
</feature>
<protein>
    <recommendedName>
        <fullName evidence="6">Upstream activation factor subunit spp27</fullName>
    </recommendedName>
</protein>
<dbReference type="InterPro" id="IPR036885">
    <property type="entry name" value="SWIB_MDM2_dom_sf"/>
</dbReference>
<feature type="region of interest" description="Disordered" evidence="1">
    <location>
        <begin position="54"/>
        <end position="113"/>
    </location>
</feature>
<keyword evidence="5" id="KW-1185">Reference proteome</keyword>
<evidence type="ECO:0000259" key="2">
    <source>
        <dbReference type="PROSITE" id="PS51925"/>
    </source>
</evidence>
<dbReference type="Proteomes" id="UP001146120">
    <property type="component" value="Unassembled WGS sequence"/>
</dbReference>
<dbReference type="PROSITE" id="PS51998">
    <property type="entry name" value="DEK_C"/>
    <property type="match status" value="1"/>
</dbReference>
<evidence type="ECO:0008006" key="6">
    <source>
        <dbReference type="Google" id="ProtNLM"/>
    </source>
</evidence>
<feature type="domain" description="DM2" evidence="2">
    <location>
        <begin position="254"/>
        <end position="331"/>
    </location>
</feature>
<dbReference type="SUPFAM" id="SSF109715">
    <property type="entry name" value="DEK C-terminal domain"/>
    <property type="match status" value="1"/>
</dbReference>
<dbReference type="PANTHER" id="PTHR13844">
    <property type="entry name" value="SWI/SNF-RELATED MATRIX-ASSOCIATED ACTIN-DEPENDENT REGULATOR OF CHROMATIN SUBFAMILY D"/>
    <property type="match status" value="1"/>
</dbReference>
<sequence>MADEGALRAAIERILVNADLEQLSRRMIRKQLEEELGTDLSAQKDFINTTILEVIEQQQEADAEPDAEEAQDDQEDEDGDDEDEEEDHKPRKVKKSKAKTSKRGASGEGGGRGGAFNALLMLSPELAAVMGSDQMARPQIVKKMWEYIREHELQDPNNKRNIRLDETLKNVFKRDSVTMFSMNKYIKRHVRKPDDLPPGGWAEIPRDGASSDEEDGGKASKSAPKRKAAVKRKKRGSDEDDDDGEGSSKKKNSGFNKELSLSPELADLVGSDRMARPQIVKKLWEYIREHELQDPKNKRNIRLDERMRAVFKRKSFTMFSMNKFVKRHVRKPEDLPADGWASVHRDGRSSDEDE</sequence>
<feature type="compositionally biased region" description="Basic residues" evidence="1">
    <location>
        <begin position="90"/>
        <end position="102"/>
    </location>
</feature>
<proteinExistence type="predicted"/>
<dbReference type="Gene3D" id="1.10.245.10">
    <property type="entry name" value="SWIB/MDM2 domain"/>
    <property type="match status" value="2"/>
</dbReference>
<dbReference type="Gene3D" id="1.10.10.60">
    <property type="entry name" value="Homeodomain-like"/>
    <property type="match status" value="1"/>
</dbReference>
<evidence type="ECO:0000313" key="5">
    <source>
        <dbReference type="Proteomes" id="UP001146120"/>
    </source>
</evidence>
<evidence type="ECO:0000259" key="3">
    <source>
        <dbReference type="PROSITE" id="PS51998"/>
    </source>
</evidence>
<comment type="caution">
    <text evidence="4">The sequence shown here is derived from an EMBL/GenBank/DDBJ whole genome shotgun (WGS) entry which is preliminary data.</text>
</comment>
<evidence type="ECO:0000256" key="1">
    <source>
        <dbReference type="SAM" id="MobiDB-lite"/>
    </source>
</evidence>
<dbReference type="PROSITE" id="PS51925">
    <property type="entry name" value="SWIB_MDM2"/>
    <property type="match status" value="2"/>
</dbReference>
<dbReference type="InterPro" id="IPR014876">
    <property type="entry name" value="DEK_C"/>
</dbReference>
<feature type="domain" description="DEK-C" evidence="3">
    <location>
        <begin position="1"/>
        <end position="56"/>
    </location>
</feature>
<gene>
    <name evidence="4" type="ORF">N0F65_004429</name>
</gene>
<dbReference type="EMBL" id="DAKRPA010000005">
    <property type="protein sequence ID" value="DBA04792.1"/>
    <property type="molecule type" value="Genomic_DNA"/>
</dbReference>
<dbReference type="SMART" id="SM00151">
    <property type="entry name" value="SWIB"/>
    <property type="match status" value="2"/>
</dbReference>
<feature type="compositionally biased region" description="Basic residues" evidence="1">
    <location>
        <begin position="223"/>
        <end position="235"/>
    </location>
</feature>
<dbReference type="InterPro" id="IPR019835">
    <property type="entry name" value="SWIB_domain"/>
</dbReference>
<dbReference type="InterPro" id="IPR003121">
    <property type="entry name" value="SWIB_MDM2_domain"/>
</dbReference>
<dbReference type="SUPFAM" id="SSF47592">
    <property type="entry name" value="SWIB/MDM2 domain"/>
    <property type="match status" value="2"/>
</dbReference>